<keyword evidence="3" id="KW-1185">Reference proteome</keyword>
<evidence type="ECO:0000313" key="2">
    <source>
        <dbReference type="EMBL" id="MEI2683458.1"/>
    </source>
</evidence>
<organism evidence="2 3">
    <name type="scientific">Erwinia aphidicola</name>
    <dbReference type="NCBI Taxonomy" id="68334"/>
    <lineage>
        <taxon>Bacteria</taxon>
        <taxon>Pseudomonadati</taxon>
        <taxon>Pseudomonadota</taxon>
        <taxon>Gammaproteobacteria</taxon>
        <taxon>Enterobacterales</taxon>
        <taxon>Erwiniaceae</taxon>
        <taxon>Erwinia</taxon>
    </lineage>
</organism>
<dbReference type="EMBL" id="JBANEI010000014">
    <property type="protein sequence ID" value="MEI2683458.1"/>
    <property type="molecule type" value="Genomic_DNA"/>
</dbReference>
<feature type="compositionally biased region" description="Basic and acidic residues" evidence="1">
    <location>
        <begin position="82"/>
        <end position="100"/>
    </location>
</feature>
<protein>
    <recommendedName>
        <fullName evidence="4">Ring-1,2-phenylacetyl-CoA epoxidase subunit PaaA</fullName>
    </recommendedName>
</protein>
<accession>A0ABU8DIX0</accession>
<gene>
    <name evidence="2" type="ORF">V8N49_17555</name>
</gene>
<sequence>MTISDEDELHHVMIGEAAMNLIFSREEVSTGSLINQLQHMARMEEDDDRVLKIWAARKWLLQHKQGSTDAYKKPHWLTAGTEHADPGNREADIRLHRFSDSENTES</sequence>
<reference evidence="2 3" key="1">
    <citation type="submission" date="2024-02" db="EMBL/GenBank/DDBJ databases">
        <title>First report Erwinia aphidicola in onion in Chile.</title>
        <authorList>
            <person name="Valenzuela M."/>
            <person name="Pena M."/>
            <person name="Dutta B."/>
        </authorList>
    </citation>
    <scope>NUCLEOTIDE SEQUENCE [LARGE SCALE GENOMIC DNA]</scope>
    <source>
        <strain evidence="2 3">QCJ3A</strain>
    </source>
</reference>
<evidence type="ECO:0000313" key="3">
    <source>
        <dbReference type="Proteomes" id="UP001306592"/>
    </source>
</evidence>
<feature type="region of interest" description="Disordered" evidence="1">
    <location>
        <begin position="72"/>
        <end position="106"/>
    </location>
</feature>
<dbReference type="Proteomes" id="UP001306592">
    <property type="component" value="Unassembled WGS sequence"/>
</dbReference>
<evidence type="ECO:0008006" key="4">
    <source>
        <dbReference type="Google" id="ProtNLM"/>
    </source>
</evidence>
<comment type="caution">
    <text evidence="2">The sequence shown here is derived from an EMBL/GenBank/DDBJ whole genome shotgun (WGS) entry which is preliminary data.</text>
</comment>
<name>A0ABU8DIX0_ERWAP</name>
<proteinExistence type="predicted"/>
<dbReference type="RefSeq" id="WP_336203471.1">
    <property type="nucleotide sequence ID" value="NZ_JBANEI010000014.1"/>
</dbReference>
<evidence type="ECO:0000256" key="1">
    <source>
        <dbReference type="SAM" id="MobiDB-lite"/>
    </source>
</evidence>